<evidence type="ECO:0000313" key="2">
    <source>
        <dbReference type="EMBL" id="KAK7849979.1"/>
    </source>
</evidence>
<proteinExistence type="predicted"/>
<sequence>MRSSVGNGDVDATSSDREFDINLDVQYQSEAEAVGADRLQNEEAVNDVNTRTSNFQPTSRRMAMAGKWGSTFWKDCQPMTRGGSDSGQDSKSGSEYRNAEGLEDNSSDGREDRLESEDDDRQKEVGKGHKVHSDVPADEMLSDEYYEQDGEEQKDDPDDADFEPDSGVTIGRTGNKVILIALS</sequence>
<feature type="compositionally biased region" description="Acidic residues" evidence="1">
    <location>
        <begin position="136"/>
        <end position="164"/>
    </location>
</feature>
<dbReference type="AlphaFoldDB" id="A0AAW0LGA6"/>
<feature type="compositionally biased region" description="Polar residues" evidence="1">
    <location>
        <begin position="47"/>
        <end position="59"/>
    </location>
</feature>
<comment type="caution">
    <text evidence="2">The sequence shown here is derived from an EMBL/GenBank/DDBJ whole genome shotgun (WGS) entry which is preliminary data.</text>
</comment>
<gene>
    <name evidence="2" type="primary">CHR5_2</name>
    <name evidence="2" type="ORF">CFP56_001793</name>
</gene>
<reference evidence="2 3" key="1">
    <citation type="journal article" date="2018" name="Sci. Data">
        <title>The draft genome sequence of cork oak.</title>
        <authorList>
            <person name="Ramos A.M."/>
            <person name="Usie A."/>
            <person name="Barbosa P."/>
            <person name="Barros P.M."/>
            <person name="Capote T."/>
            <person name="Chaves I."/>
            <person name="Simoes F."/>
            <person name="Abreu I."/>
            <person name="Carrasquinho I."/>
            <person name="Faro C."/>
            <person name="Guimaraes J.B."/>
            <person name="Mendonca D."/>
            <person name="Nobrega F."/>
            <person name="Rodrigues L."/>
            <person name="Saibo N.J.M."/>
            <person name="Varela M.C."/>
            <person name="Egas C."/>
            <person name="Matos J."/>
            <person name="Miguel C.M."/>
            <person name="Oliveira M.M."/>
            <person name="Ricardo C.P."/>
            <person name="Goncalves S."/>
        </authorList>
    </citation>
    <scope>NUCLEOTIDE SEQUENCE [LARGE SCALE GENOMIC DNA]</scope>
    <source>
        <strain evidence="3">cv. HL8</strain>
    </source>
</reference>
<dbReference type="EMBL" id="PKMF04000106">
    <property type="protein sequence ID" value="KAK7849979.1"/>
    <property type="molecule type" value="Genomic_DNA"/>
</dbReference>
<keyword evidence="3" id="KW-1185">Reference proteome</keyword>
<feature type="region of interest" description="Disordered" evidence="1">
    <location>
        <begin position="1"/>
        <end position="60"/>
    </location>
</feature>
<feature type="compositionally biased region" description="Low complexity" evidence="1">
    <location>
        <begin position="82"/>
        <end position="91"/>
    </location>
</feature>
<feature type="compositionally biased region" description="Basic and acidic residues" evidence="1">
    <location>
        <begin position="120"/>
        <end position="135"/>
    </location>
</feature>
<accession>A0AAW0LGA6</accession>
<protein>
    <submittedName>
        <fullName evidence="2">Protein chromatin remodeling 5</fullName>
    </submittedName>
</protein>
<name>A0AAW0LGA6_QUESU</name>
<dbReference type="Proteomes" id="UP000237347">
    <property type="component" value="Unassembled WGS sequence"/>
</dbReference>
<organism evidence="2 3">
    <name type="scientific">Quercus suber</name>
    <name type="common">Cork oak</name>
    <dbReference type="NCBI Taxonomy" id="58331"/>
    <lineage>
        <taxon>Eukaryota</taxon>
        <taxon>Viridiplantae</taxon>
        <taxon>Streptophyta</taxon>
        <taxon>Embryophyta</taxon>
        <taxon>Tracheophyta</taxon>
        <taxon>Spermatophyta</taxon>
        <taxon>Magnoliopsida</taxon>
        <taxon>eudicotyledons</taxon>
        <taxon>Gunneridae</taxon>
        <taxon>Pentapetalae</taxon>
        <taxon>rosids</taxon>
        <taxon>fabids</taxon>
        <taxon>Fagales</taxon>
        <taxon>Fagaceae</taxon>
        <taxon>Quercus</taxon>
    </lineage>
</organism>
<evidence type="ECO:0000313" key="3">
    <source>
        <dbReference type="Proteomes" id="UP000237347"/>
    </source>
</evidence>
<feature type="region of interest" description="Disordered" evidence="1">
    <location>
        <begin position="72"/>
        <end position="170"/>
    </location>
</feature>
<evidence type="ECO:0000256" key="1">
    <source>
        <dbReference type="SAM" id="MobiDB-lite"/>
    </source>
</evidence>